<dbReference type="KEGG" id="cvn:111101347"/>
<organism evidence="4 5">
    <name type="scientific">Crassostrea virginica</name>
    <name type="common">Eastern oyster</name>
    <dbReference type="NCBI Taxonomy" id="6565"/>
    <lineage>
        <taxon>Eukaryota</taxon>
        <taxon>Metazoa</taxon>
        <taxon>Spiralia</taxon>
        <taxon>Lophotrochozoa</taxon>
        <taxon>Mollusca</taxon>
        <taxon>Bivalvia</taxon>
        <taxon>Autobranchia</taxon>
        <taxon>Pteriomorphia</taxon>
        <taxon>Ostreida</taxon>
        <taxon>Ostreoidea</taxon>
        <taxon>Ostreidae</taxon>
        <taxon>Crassostrea</taxon>
    </lineage>
</organism>
<evidence type="ECO:0000256" key="2">
    <source>
        <dbReference type="SAM" id="Phobius"/>
    </source>
</evidence>
<feature type="region of interest" description="Disordered" evidence="1">
    <location>
        <begin position="22"/>
        <end position="49"/>
    </location>
</feature>
<keyword evidence="4" id="KW-1185">Reference proteome</keyword>
<keyword evidence="2" id="KW-0812">Transmembrane</keyword>
<accession>A0A8B8ADJ2</accession>
<dbReference type="GeneID" id="111101347"/>
<feature type="domain" description="Chitin-binding type-2" evidence="3">
    <location>
        <begin position="216"/>
        <end position="271"/>
    </location>
</feature>
<reference evidence="4" key="1">
    <citation type="submission" date="2024-06" db="UniProtKB">
        <authorList>
            <consortium name="RefSeq"/>
        </authorList>
    </citation>
    <scope>NUCLEOTIDE SEQUENCE [LARGE SCALE GENOMIC DNA]</scope>
</reference>
<keyword evidence="2" id="KW-1133">Transmembrane helix</keyword>
<dbReference type="RefSeq" id="XP_022289547.1">
    <property type="nucleotide sequence ID" value="XM_022433839.1"/>
</dbReference>
<dbReference type="OrthoDB" id="6159523at2759"/>
<dbReference type="GO" id="GO:0008061">
    <property type="term" value="F:chitin binding"/>
    <property type="evidence" value="ECO:0007669"/>
    <property type="project" value="InterPro"/>
</dbReference>
<dbReference type="GO" id="GO:0005576">
    <property type="term" value="C:extracellular region"/>
    <property type="evidence" value="ECO:0007669"/>
    <property type="project" value="InterPro"/>
</dbReference>
<keyword evidence="2" id="KW-0472">Membrane</keyword>
<gene>
    <name evidence="5" type="primary">LOC111101347</name>
</gene>
<sequence length="279" mass="31530">MDCISDQDLEYRTTFSGSLELTRQRTRKNKEDSELEIPKDSKNDGKDGYCDSTSFVQLFPETAQAVDSRDNKQVDTESCNSISNVQTTLQKAPQRGKQIRKYMVLFSVILLFVVTSITYAFVLTTKYIVDDIPTKVGQQVKGLPALKSMEISLHNLSKSQDILDKGFEDFSINSKKINKEYMENLTSILMSDMSSWKTTVKKIYTIIHSMVCIKSCIGRADGDYQSCYTCDGYILCSNGNTINISCAPSFPDRPVHWDNIKGNCVYNSNTCDPTYIFDV</sequence>
<feature type="compositionally biased region" description="Basic and acidic residues" evidence="1">
    <location>
        <begin position="29"/>
        <end position="49"/>
    </location>
</feature>
<dbReference type="InterPro" id="IPR002557">
    <property type="entry name" value="Chitin-bd_dom"/>
</dbReference>
<reference evidence="5" key="2">
    <citation type="submission" date="2025-08" db="UniProtKB">
        <authorList>
            <consortium name="RefSeq"/>
        </authorList>
    </citation>
    <scope>IDENTIFICATION</scope>
    <source>
        <tissue evidence="5">Whole sample</tissue>
    </source>
</reference>
<feature type="transmembrane region" description="Helical" evidence="2">
    <location>
        <begin position="102"/>
        <end position="122"/>
    </location>
</feature>
<protein>
    <submittedName>
        <fullName evidence="5">Uncharacterized protein LOC111101347</fullName>
    </submittedName>
</protein>
<dbReference type="Proteomes" id="UP000694844">
    <property type="component" value="Chromosome 1"/>
</dbReference>
<name>A0A8B8ADJ2_CRAVI</name>
<dbReference type="Pfam" id="PF01607">
    <property type="entry name" value="CBM_14"/>
    <property type="match status" value="1"/>
</dbReference>
<evidence type="ECO:0000313" key="4">
    <source>
        <dbReference type="Proteomes" id="UP000694844"/>
    </source>
</evidence>
<evidence type="ECO:0000313" key="5">
    <source>
        <dbReference type="RefSeq" id="XP_022289547.1"/>
    </source>
</evidence>
<dbReference type="AlphaFoldDB" id="A0A8B8ADJ2"/>
<evidence type="ECO:0000259" key="3">
    <source>
        <dbReference type="Pfam" id="PF01607"/>
    </source>
</evidence>
<evidence type="ECO:0000256" key="1">
    <source>
        <dbReference type="SAM" id="MobiDB-lite"/>
    </source>
</evidence>
<proteinExistence type="predicted"/>